<dbReference type="Pfam" id="PF11905">
    <property type="entry name" value="DUF3425"/>
    <property type="match status" value="1"/>
</dbReference>
<keyword evidence="3" id="KW-1185">Reference proteome</keyword>
<dbReference type="CDD" id="cd14688">
    <property type="entry name" value="bZIP_YAP"/>
    <property type="match status" value="1"/>
</dbReference>
<dbReference type="InterPro" id="IPR021833">
    <property type="entry name" value="DUF3425"/>
</dbReference>
<organism evidence="2 3">
    <name type="scientific">Pleomassaria siparia CBS 279.74</name>
    <dbReference type="NCBI Taxonomy" id="1314801"/>
    <lineage>
        <taxon>Eukaryota</taxon>
        <taxon>Fungi</taxon>
        <taxon>Dikarya</taxon>
        <taxon>Ascomycota</taxon>
        <taxon>Pezizomycotina</taxon>
        <taxon>Dothideomycetes</taxon>
        <taxon>Pleosporomycetidae</taxon>
        <taxon>Pleosporales</taxon>
        <taxon>Pleomassariaceae</taxon>
        <taxon>Pleomassaria</taxon>
    </lineage>
</organism>
<dbReference type="PANTHER" id="PTHR37012">
    <property type="entry name" value="B-ZIP TRANSCRIPTION FACTOR (EUROFUNG)-RELATED"/>
    <property type="match status" value="1"/>
</dbReference>
<reference evidence="2" key="1">
    <citation type="journal article" date="2020" name="Stud. Mycol.">
        <title>101 Dothideomycetes genomes: a test case for predicting lifestyles and emergence of pathogens.</title>
        <authorList>
            <person name="Haridas S."/>
            <person name="Albert R."/>
            <person name="Binder M."/>
            <person name="Bloem J."/>
            <person name="Labutti K."/>
            <person name="Salamov A."/>
            <person name="Andreopoulos B."/>
            <person name="Baker S."/>
            <person name="Barry K."/>
            <person name="Bills G."/>
            <person name="Bluhm B."/>
            <person name="Cannon C."/>
            <person name="Castanera R."/>
            <person name="Culley D."/>
            <person name="Daum C."/>
            <person name="Ezra D."/>
            <person name="Gonzalez J."/>
            <person name="Henrissat B."/>
            <person name="Kuo A."/>
            <person name="Liang C."/>
            <person name="Lipzen A."/>
            <person name="Lutzoni F."/>
            <person name="Magnuson J."/>
            <person name="Mondo S."/>
            <person name="Nolan M."/>
            <person name="Ohm R."/>
            <person name="Pangilinan J."/>
            <person name="Park H.-J."/>
            <person name="Ramirez L."/>
            <person name="Alfaro M."/>
            <person name="Sun H."/>
            <person name="Tritt A."/>
            <person name="Yoshinaga Y."/>
            <person name="Zwiers L.-H."/>
            <person name="Turgeon B."/>
            <person name="Goodwin S."/>
            <person name="Spatafora J."/>
            <person name="Crous P."/>
            <person name="Grigoriev I."/>
        </authorList>
    </citation>
    <scope>NUCLEOTIDE SEQUENCE</scope>
    <source>
        <strain evidence="2">CBS 279.74</strain>
    </source>
</reference>
<proteinExistence type="predicted"/>
<dbReference type="EMBL" id="MU005771">
    <property type="protein sequence ID" value="KAF2708631.1"/>
    <property type="molecule type" value="Genomic_DNA"/>
</dbReference>
<feature type="region of interest" description="Disordered" evidence="1">
    <location>
        <begin position="77"/>
        <end position="98"/>
    </location>
</feature>
<feature type="compositionally biased region" description="Basic and acidic residues" evidence="1">
    <location>
        <begin position="14"/>
        <end position="26"/>
    </location>
</feature>
<evidence type="ECO:0008006" key="4">
    <source>
        <dbReference type="Google" id="ProtNLM"/>
    </source>
</evidence>
<sequence length="445" mass="50225">MESRSVANLTTEQLYRKRAFDRENQRASRARKKTRIAELEDEVADLKRRLARSEEQVKRAQSSEAALREVISSARSSLQRADVASPDPSSMLSPPSSTPLSCVADDRLVLAGLETTSPLSDYGFLNNERPVTTSIDSDITAQLGLEVEPASNHNVEHVVFEYGNNALTFGLPAVPDFDTMSYFWGYVFPNGSMPSTPFSGPFLDTLPGSSSSWTIPLDLETPHDQQLMRQWERVPPNLDPSCRLDTVLLELLLSSRRCSQKIPEFSGPVFPSIGSLLNPDTGTEYSPISNAIGQHGRVTMEVSSLELKIAIMYNMCVYLRWLITPTKQNYEAMPEYLRPLEIQLTIPHPAWIDVVVWPRAREQIIRHMDWSEFEIFRAISNHDSSINWPGGLSTVFTADAEGKDLRINPSFENHIRTLENWTIGTKVQQRFPFLKEYNAKSEETT</sequence>
<feature type="compositionally biased region" description="Low complexity" evidence="1">
    <location>
        <begin position="85"/>
        <end position="98"/>
    </location>
</feature>
<name>A0A6G1K862_9PLEO</name>
<evidence type="ECO:0000256" key="1">
    <source>
        <dbReference type="SAM" id="MobiDB-lite"/>
    </source>
</evidence>
<gene>
    <name evidence="2" type="ORF">K504DRAFT_491325</name>
</gene>
<feature type="region of interest" description="Disordered" evidence="1">
    <location>
        <begin position="1"/>
        <end position="34"/>
    </location>
</feature>
<protein>
    <recommendedName>
        <fullName evidence="4">BZIP domain-containing protein</fullName>
    </recommendedName>
</protein>
<evidence type="ECO:0000313" key="2">
    <source>
        <dbReference type="EMBL" id="KAF2708631.1"/>
    </source>
</evidence>
<dbReference type="Proteomes" id="UP000799428">
    <property type="component" value="Unassembled WGS sequence"/>
</dbReference>
<feature type="compositionally biased region" description="Polar residues" evidence="1">
    <location>
        <begin position="1"/>
        <end position="13"/>
    </location>
</feature>
<accession>A0A6G1K862</accession>
<evidence type="ECO:0000313" key="3">
    <source>
        <dbReference type="Proteomes" id="UP000799428"/>
    </source>
</evidence>
<dbReference type="OrthoDB" id="2985014at2759"/>
<dbReference type="AlphaFoldDB" id="A0A6G1K862"/>